<sequence>MLIEYDGLNGNEKQLCPTKSAGRSKNISSQNHVDYYLDVWLSPEIRGRSPLYTTPRACRHFKLAPFRGSGWQRPEGSCHLKFIVRPLTRSPVLRTLRSNPKSTTIWMCFEGSIFPSAQSSDTISNLMRDTIDSSAAS</sequence>
<organism evidence="1">
    <name type="scientific">Drosophila melanogaster</name>
    <name type="common">Fruit fly</name>
    <dbReference type="NCBI Taxonomy" id="7227"/>
    <lineage>
        <taxon>Eukaryota</taxon>
        <taxon>Metazoa</taxon>
        <taxon>Ecdysozoa</taxon>
        <taxon>Arthropoda</taxon>
        <taxon>Hexapoda</taxon>
        <taxon>Insecta</taxon>
        <taxon>Pterygota</taxon>
        <taxon>Neoptera</taxon>
        <taxon>Endopterygota</taxon>
        <taxon>Diptera</taxon>
        <taxon>Brachycera</taxon>
        <taxon>Muscomorpha</taxon>
        <taxon>Ephydroidea</taxon>
        <taxon>Drosophilidae</taxon>
        <taxon>Drosophila</taxon>
        <taxon>Sophophora</taxon>
    </lineage>
</organism>
<dbReference type="EMBL" id="BK003802">
    <property type="protein sequence ID" value="DAA02500.1"/>
    <property type="molecule type" value="Genomic_DNA"/>
</dbReference>
<proteinExistence type="predicted"/>
<gene>
    <name evidence="1" type="ORF">HDC06346</name>
</gene>
<accession>Q6IGG4</accession>
<protein>
    <submittedName>
        <fullName evidence="1">HDC06346</fullName>
    </submittedName>
</protein>
<dbReference type="AlphaFoldDB" id="Q6IGG4"/>
<name>Q6IGG4_DROME</name>
<evidence type="ECO:0000313" key="1">
    <source>
        <dbReference type="EMBL" id="DAA02500.1"/>
    </source>
</evidence>
<reference evidence="1" key="1">
    <citation type="journal article" date="2003" name="Genome Biol.">
        <title>An integrated gene annotation and transcriptional profiling approach towards the full gene content of the Drosophila genome.</title>
        <authorList>
            <person name="Hild M."/>
            <person name="Beckmann B."/>
            <person name="Haas S.A."/>
            <person name="Koch B."/>
            <person name="Solovyev V."/>
            <person name="Busold C."/>
            <person name="Fellenberg K."/>
            <person name="Boutros M."/>
            <person name="Vingron M."/>
            <person name="Sauer F."/>
            <person name="Hoheisel J.D."/>
            <person name="Paro R."/>
        </authorList>
    </citation>
    <scope>NUCLEOTIDE SEQUENCE</scope>
</reference>